<dbReference type="Pfam" id="PF07678">
    <property type="entry name" value="TED_complement"/>
    <property type="match status" value="1"/>
</dbReference>
<keyword evidence="3" id="KW-1003">Cell membrane</keyword>
<dbReference type="InterPro" id="IPR041462">
    <property type="entry name" value="Bact_A2M_MG6"/>
</dbReference>
<evidence type="ECO:0000313" key="8">
    <source>
        <dbReference type="Proteomes" id="UP000195540"/>
    </source>
</evidence>
<dbReference type="PIRSF" id="PIRSF038980">
    <property type="entry name" value="A2M_bac"/>
    <property type="match status" value="1"/>
</dbReference>
<dbReference type="RefSeq" id="WP_049256201.1">
    <property type="nucleotide sequence ID" value="NZ_BGKS01000012.1"/>
</dbReference>
<organism evidence="7 8">
    <name type="scientific">Proteus mirabilis</name>
    <dbReference type="NCBI Taxonomy" id="584"/>
    <lineage>
        <taxon>Bacteria</taxon>
        <taxon>Pseudomonadati</taxon>
        <taxon>Pseudomonadota</taxon>
        <taxon>Gammaproteobacteria</taxon>
        <taxon>Enterobacterales</taxon>
        <taxon>Morganellaceae</taxon>
        <taxon>Proteus</taxon>
    </lineage>
</organism>
<dbReference type="Pfam" id="PF00207">
    <property type="entry name" value="A2M"/>
    <property type="match status" value="1"/>
</dbReference>
<dbReference type="InterPro" id="IPR047565">
    <property type="entry name" value="Alpha-macroglob_thiol-ester_cl"/>
</dbReference>
<dbReference type="Pfam" id="PF21142">
    <property type="entry name" value="A2M_bMG2"/>
    <property type="match status" value="1"/>
</dbReference>
<evidence type="ECO:0000313" key="7">
    <source>
        <dbReference type="EMBL" id="ARX34209.1"/>
    </source>
</evidence>
<dbReference type="Gene3D" id="1.50.10.20">
    <property type="match status" value="1"/>
</dbReference>
<dbReference type="Proteomes" id="UP000195540">
    <property type="component" value="Chromosome"/>
</dbReference>
<feature type="domain" description="Alpha-2-macroglobulin bait region" evidence="5">
    <location>
        <begin position="797"/>
        <end position="946"/>
    </location>
</feature>
<feature type="compositionally biased region" description="Polar residues" evidence="4">
    <location>
        <begin position="45"/>
        <end position="58"/>
    </location>
</feature>
<feature type="compositionally biased region" description="Low complexity" evidence="4">
    <location>
        <begin position="59"/>
        <end position="69"/>
    </location>
</feature>
<dbReference type="Pfam" id="PF17973">
    <property type="entry name" value="bMG10"/>
    <property type="match status" value="1"/>
</dbReference>
<evidence type="ECO:0000259" key="5">
    <source>
        <dbReference type="SMART" id="SM01359"/>
    </source>
</evidence>
<reference evidence="7 8" key="1">
    <citation type="submission" date="2017-05" db="EMBL/GenBank/DDBJ databases">
        <title>Whole genome sequencing of Proteus mirabilis AR_0155.</title>
        <authorList>
            <person name="Conlan S."/>
            <person name="Thomas P.J."/>
            <person name="Mullikin J."/>
            <person name="Frank K.M."/>
            <person name="Segre J.A."/>
        </authorList>
    </citation>
    <scope>NUCLEOTIDE SEQUENCE [LARGE SCALE GENOMIC DNA]</scope>
    <source>
        <strain evidence="7 8">AR_0155</strain>
    </source>
</reference>
<dbReference type="SMART" id="SM01360">
    <property type="entry name" value="A2M"/>
    <property type="match status" value="1"/>
</dbReference>
<dbReference type="Pfam" id="PF17970">
    <property type="entry name" value="bMG1"/>
    <property type="match status" value="1"/>
</dbReference>
<dbReference type="InterPro" id="IPR041246">
    <property type="entry name" value="Bact_MG10"/>
</dbReference>
<dbReference type="EMBL" id="CP021694">
    <property type="protein sequence ID" value="ARX34209.1"/>
    <property type="molecule type" value="Genomic_DNA"/>
</dbReference>
<dbReference type="Pfam" id="PF11974">
    <property type="entry name" value="bMG3"/>
    <property type="match status" value="1"/>
</dbReference>
<feature type="domain" description="Alpha-2-macroglobulin" evidence="6">
    <location>
        <begin position="1011"/>
        <end position="1100"/>
    </location>
</feature>
<dbReference type="GO" id="GO:0004866">
    <property type="term" value="F:endopeptidase inhibitor activity"/>
    <property type="evidence" value="ECO:0007669"/>
    <property type="project" value="UniProtKB-UniRule"/>
</dbReference>
<dbReference type="Pfam" id="PF17972">
    <property type="entry name" value="bMG5"/>
    <property type="match status" value="1"/>
</dbReference>
<dbReference type="GO" id="GO:0005615">
    <property type="term" value="C:extracellular space"/>
    <property type="evidence" value="ECO:0007669"/>
    <property type="project" value="InterPro"/>
</dbReference>
<dbReference type="SMART" id="SM01419">
    <property type="entry name" value="Thiol-ester_cl"/>
    <property type="match status" value="1"/>
</dbReference>
<gene>
    <name evidence="7" type="ORF">AM402_08605</name>
</gene>
<dbReference type="Pfam" id="PF17962">
    <property type="entry name" value="bMG6"/>
    <property type="match status" value="1"/>
</dbReference>
<dbReference type="Pfam" id="PF07703">
    <property type="entry name" value="A2M_BRD"/>
    <property type="match status" value="1"/>
</dbReference>
<dbReference type="SUPFAM" id="SSF48239">
    <property type="entry name" value="Terpenoid cyclases/Protein prenyltransferases"/>
    <property type="match status" value="1"/>
</dbReference>
<dbReference type="InterPro" id="IPR008930">
    <property type="entry name" value="Terpenoid_cyclase/PrenylTrfase"/>
</dbReference>
<comment type="function">
    <text evidence="3">Protects the bacterial cell from host peptidases.</text>
</comment>
<keyword evidence="3" id="KW-0472">Membrane</keyword>
<dbReference type="InterPro" id="IPR001599">
    <property type="entry name" value="Macroglobln_a2"/>
</dbReference>
<keyword evidence="2" id="KW-0732">Signal</keyword>
<dbReference type="Gene3D" id="2.60.40.1930">
    <property type="match status" value="1"/>
</dbReference>
<name>A0AAJ0Y9U6_PROMI</name>
<dbReference type="InterPro" id="IPR041203">
    <property type="entry name" value="Bact_A2M_MG5"/>
</dbReference>
<dbReference type="SMART" id="SM01359">
    <property type="entry name" value="A2M_N_2"/>
    <property type="match status" value="1"/>
</dbReference>
<sequence length="1696" mass="189593">MDMNRDQFRQYTEKRGYRWCTLAVVLASALALTGCDDNKTEDEQSSTSDNSQPTQVAEQKSTSQQTTTQLGDKTAVTTKTNNQTALTSQEVRNELARRYAGKEVTVLDASELQRDGASTMVVTFSVPLDPDQKFDDVIRLVDTKKGKLEGAWELSDNLMELRFRHLPPSTELNLTIDAQIKGINERKLVEPFSQKFTTEEIFPSVGFTSKGSLLPLEATEGLPISALNVEQVDVNFFRVKDDRLTQFLTQWESRSNINYWESDDFLSQADLVYSGRFELDTEKNTRENVLLPLKSIEALKKEGVYIAVMQQAGKYSYTMPATVFTFSDIGLSVHSYLNTLDIFTQSLKNGAALDNIEIRLLDEKGNLISKTKTDNQGHATLEKSDKARLLLAIRNGQTSMIDLRKPALDLSEFDIGGPQGYSKQFFVFGPRDLYRPGETLIVNGLLRDGDGNPIKEQPVKVDLLKTDGQVSRSFVWQPENGFYQLKLMIPENESTGIRKLRFDLGDGTPRFYQFQVEDFMPERMALEITGKKGILLSGNNAYFDIKGRYLYGAPAADNRLQGQVFLKASREAVSQLPGYEFGAVKDENLSRLLDEFELTLDTDGEGALTVDKDRYAEVKSPINIILQASLLEAGGRPVTRRYQQAVWPATHLAGIRPVFAKKEVYDYRNDKYKSGYSVDENSMAEFEIVYTDQEGKKLPADDLKVRFIYERYDYYWRWSNSNGWESGYNQKDLQMDEQTIKIAKDGTAKVAFPVEWGSYRIEVVDPKTELVSSLRFWAGYSWMDNTGGTGAVRPDQVKLKLDKESYLPGEKVKLNIAAPHPGKGYVLLESSDGPLWWQEIDVPEKGLDVEVPINKEWARHDLYLTSVVVRPGDTSKQATVKRAVGILHLPLQDNNRRIDIALDAPEKIRPNQDLKIRIKAKPVAGQPLPENINVLVSAVDTGVLNITDYKTPDPYEAFFGRKRYSVDQYDVYGQLIEGEGRLANLRFGGDGSEESALSRGGKKPLTDVQIIAQQATPVKLNAQGEGEVSLPIPEFNGEVRLMAQAWTADKFGSQEGKVVVAAPLVTQLSLPRFMAGGDDALLSLDLTNLTDAPQSITLNYTASGLVDLAGVDSKTVSLSKGERTQVQIPITAKHGFGQGEFSLSIYGIKVPNEEIKPYQNTWKIGVRPAYPAETIHYANTLADGESWRLPNESLNQFNRSTLEGELLLTSRPPLQVARYVRELFAYPYGCLEQTVSGLYPSLYSTEKELKQLGIKTQTDMQRKEAIEKGIAHILTMQKSEGGFALWAQGGREEFWLTAYATDFLFRASQQGYEVPTEALKRANDRLLRYLQDKNIVNEEYVVNQDAARFSARAYAALVLANQQKAPLGELRRLYLERNQAGSGLALVQLGVALKLMGDNSRAESLIAEGVTMPRKYNYGLGDYGSTIRDQALIIALLSENNLETQTRDASVITLSDNLTGREWFSTQESNSLYLAGRFFIDMAEKPWEVTINRQVPAMSSDRAVNEALTATQLQEGLELNNQGGTTIYSRMNVVGYPKVAPAPYSNVLKINRSYYDLKGNRVDPNRLQSGEMLVVKLEVSANRDVPDALVVDLLPAGLEIENQNLASSSASLSDSAADLQEFIDDMGQANIKHLEYRDDRFVAAIAVDKYRPTTLLYLARAVTPGSYQVPPPQVESMYVPYWRAVGATKNKIDVVP</sequence>
<dbReference type="InterPro" id="IPR051802">
    <property type="entry name" value="YfhM-like"/>
</dbReference>
<evidence type="ECO:0000256" key="4">
    <source>
        <dbReference type="SAM" id="MobiDB-lite"/>
    </source>
</evidence>
<dbReference type="InterPro" id="IPR049120">
    <property type="entry name" value="A2M_bMG2"/>
</dbReference>
<dbReference type="InterPro" id="IPR011626">
    <property type="entry name" value="Alpha-macroglobulin_TED"/>
</dbReference>
<keyword evidence="3" id="KW-0646">Protease inhibitor</keyword>
<dbReference type="InterPro" id="IPR002890">
    <property type="entry name" value="MG2"/>
</dbReference>
<dbReference type="PANTHER" id="PTHR40094">
    <property type="entry name" value="ALPHA-2-MACROGLOBULIN HOMOLOG"/>
    <property type="match status" value="1"/>
</dbReference>
<comment type="similarity">
    <text evidence="1">Belongs to the protease inhibitor I39 (alpha-2-macroglobulin) family. Bacterial alpha-2-macroglobulin subfamily.</text>
</comment>
<dbReference type="PROSITE" id="PS51257">
    <property type="entry name" value="PROKAR_LIPOPROTEIN"/>
    <property type="match status" value="1"/>
</dbReference>
<protein>
    <recommendedName>
        <fullName evidence="3">Alpha-2-macroglobulin</fullName>
    </recommendedName>
</protein>
<feature type="region of interest" description="Disordered" evidence="4">
    <location>
        <begin position="38"/>
        <end position="85"/>
    </location>
</feature>
<dbReference type="InterPro" id="IPR026284">
    <property type="entry name" value="A2MG_proteobact"/>
</dbReference>
<dbReference type="PANTHER" id="PTHR40094:SF1">
    <property type="entry name" value="UBIQUITIN DOMAIN-CONTAINING PROTEIN"/>
    <property type="match status" value="1"/>
</dbReference>
<dbReference type="Pfam" id="PF21765">
    <property type="entry name" value="CUB_A2MG"/>
    <property type="match status" value="1"/>
</dbReference>
<evidence type="ECO:0000256" key="2">
    <source>
        <dbReference type="ARBA" id="ARBA00022729"/>
    </source>
</evidence>
<evidence type="ECO:0000256" key="3">
    <source>
        <dbReference type="PIRNR" id="PIRNR038980"/>
    </source>
</evidence>
<dbReference type="InterPro" id="IPR021868">
    <property type="entry name" value="Alpha_2_Macroglob_MG3"/>
</dbReference>
<dbReference type="InterPro" id="IPR049122">
    <property type="entry name" value="A2MG_CUB"/>
</dbReference>
<dbReference type="CDD" id="cd02891">
    <property type="entry name" value="A2M_like"/>
    <property type="match status" value="1"/>
</dbReference>
<evidence type="ECO:0000256" key="1">
    <source>
        <dbReference type="ARBA" id="ARBA00010556"/>
    </source>
</evidence>
<dbReference type="Pfam" id="PF01835">
    <property type="entry name" value="MG2"/>
    <property type="match status" value="1"/>
</dbReference>
<dbReference type="InterPro" id="IPR011625">
    <property type="entry name" value="A2M_N_BRD"/>
</dbReference>
<evidence type="ECO:0000259" key="6">
    <source>
        <dbReference type="SMART" id="SM01360"/>
    </source>
</evidence>
<feature type="compositionally biased region" description="Polar residues" evidence="4">
    <location>
        <begin position="75"/>
        <end position="85"/>
    </location>
</feature>
<dbReference type="InterPro" id="IPR040639">
    <property type="entry name" value="A2MG_MG1"/>
</dbReference>
<accession>A0AAJ0Y9U6</accession>
<proteinExistence type="inferred from homology"/>